<dbReference type="Gene3D" id="3.40.50.720">
    <property type="entry name" value="NAD(P)-binding Rossmann-like Domain"/>
    <property type="match status" value="1"/>
</dbReference>
<evidence type="ECO:0000259" key="2">
    <source>
        <dbReference type="Pfam" id="PF07993"/>
    </source>
</evidence>
<dbReference type="SUPFAM" id="SSF51735">
    <property type="entry name" value="NAD(P)-binding Rossmann-fold domains"/>
    <property type="match status" value="1"/>
</dbReference>
<sequence length="384" mass="41357">MPLSRPRPSAPTSPQPPAKRPTILLTGGAGVLGRALIEELSPDFGIVCLRHRTPVNDHRVREVRADLLEPKLGLAQADFTQLVAEVDLVVHSAAATNWKAEPDQIRRANLDGTIAMLDLAARAEAPFFHMSTAFVANPLAPEEQERFPGAAAYLASKTAAEQVVRDAPVPGVIMRPSVVMGDSVTGRIAGMQGLTRALGAIVKGQVPVLPGAPDARIDMVPQDIVARAVGDLVRAGVTGGEYWLTAGTEALLQREVVDTCLEFADQWGPRPHPPRLIPLESVHRLLLPLIEGPTFPESLRRRFQTYAELLLVFQRALPFESSLGSPDCGTALSKDDLRRALVRNLAAWSTGRGGMRSRLRTGPAQDTAARSQPSQVTHTQELAS</sequence>
<feature type="region of interest" description="Disordered" evidence="1">
    <location>
        <begin position="1"/>
        <end position="22"/>
    </location>
</feature>
<feature type="compositionally biased region" description="Pro residues" evidence="1">
    <location>
        <begin position="8"/>
        <end position="19"/>
    </location>
</feature>
<dbReference type="InterPro" id="IPR013120">
    <property type="entry name" value="FAR_NAD-bd"/>
</dbReference>
<dbReference type="Pfam" id="PF07993">
    <property type="entry name" value="NAD_binding_4"/>
    <property type="match status" value="1"/>
</dbReference>
<protein>
    <submittedName>
        <fullName evidence="3">Male sterility protein</fullName>
    </submittedName>
</protein>
<dbReference type="Proteomes" id="UP000181942">
    <property type="component" value="Unassembled WGS sequence"/>
</dbReference>
<dbReference type="PANTHER" id="PTHR11011">
    <property type="entry name" value="MALE STERILITY PROTEIN 2-RELATED"/>
    <property type="match status" value="1"/>
</dbReference>
<gene>
    <name evidence="3" type="ORF">SAMN02787118_112127</name>
</gene>
<dbReference type="GO" id="GO:0080019">
    <property type="term" value="F:alcohol-forming very long-chain fatty acyl-CoA reductase activity"/>
    <property type="evidence" value="ECO:0007669"/>
    <property type="project" value="InterPro"/>
</dbReference>
<name>A0A1I2LRB7_9ACTN</name>
<accession>A0A1I2LRB7</accession>
<dbReference type="RefSeq" id="WP_107437936.1">
    <property type="nucleotide sequence ID" value="NZ_FONR01000012.1"/>
</dbReference>
<dbReference type="AlphaFoldDB" id="A0A1I2LRB7"/>
<feature type="region of interest" description="Disordered" evidence="1">
    <location>
        <begin position="353"/>
        <end position="384"/>
    </location>
</feature>
<evidence type="ECO:0000256" key="1">
    <source>
        <dbReference type="SAM" id="MobiDB-lite"/>
    </source>
</evidence>
<proteinExistence type="predicted"/>
<dbReference type="InterPro" id="IPR036291">
    <property type="entry name" value="NAD(P)-bd_dom_sf"/>
</dbReference>
<reference evidence="3 4" key="1">
    <citation type="submission" date="2016-10" db="EMBL/GenBank/DDBJ databases">
        <authorList>
            <person name="de Groot N.N."/>
        </authorList>
    </citation>
    <scope>NUCLEOTIDE SEQUENCE [LARGE SCALE GENOMIC DNA]</scope>
    <source>
        <strain evidence="3 4">OK461</strain>
    </source>
</reference>
<organism evidence="3 4">
    <name type="scientific">Streptomyces mirabilis</name>
    <dbReference type="NCBI Taxonomy" id="68239"/>
    <lineage>
        <taxon>Bacteria</taxon>
        <taxon>Bacillati</taxon>
        <taxon>Actinomycetota</taxon>
        <taxon>Actinomycetes</taxon>
        <taxon>Kitasatosporales</taxon>
        <taxon>Streptomycetaceae</taxon>
        <taxon>Streptomyces</taxon>
    </lineage>
</organism>
<dbReference type="InterPro" id="IPR026055">
    <property type="entry name" value="FAR"/>
</dbReference>
<dbReference type="EMBL" id="FONR01000012">
    <property type="protein sequence ID" value="SFF81128.1"/>
    <property type="molecule type" value="Genomic_DNA"/>
</dbReference>
<evidence type="ECO:0000313" key="3">
    <source>
        <dbReference type="EMBL" id="SFF81128.1"/>
    </source>
</evidence>
<feature type="compositionally biased region" description="Polar residues" evidence="1">
    <location>
        <begin position="368"/>
        <end position="384"/>
    </location>
</feature>
<feature type="domain" description="Thioester reductase (TE)" evidence="2">
    <location>
        <begin position="57"/>
        <end position="229"/>
    </location>
</feature>
<dbReference type="OrthoDB" id="6286537at2"/>
<evidence type="ECO:0000313" key="4">
    <source>
        <dbReference type="Proteomes" id="UP000181942"/>
    </source>
</evidence>